<accession>A0A2N1M4F4</accession>
<evidence type="ECO:0000313" key="2">
    <source>
        <dbReference type="Proteomes" id="UP000233469"/>
    </source>
</evidence>
<reference evidence="1 2" key="2">
    <citation type="submission" date="2017-10" db="EMBL/GenBank/DDBJ databases">
        <title>Extensive intraspecific genome diversity in a model arbuscular mycorrhizal fungus.</title>
        <authorList>
            <person name="Chen E.C.H."/>
            <person name="Morin E."/>
            <person name="Baudet D."/>
            <person name="Noel J."/>
            <person name="Ndikumana S."/>
            <person name="Charron P."/>
            <person name="St-Onge C."/>
            <person name="Giorgi J."/>
            <person name="Grigoriev I.V."/>
            <person name="Roux C."/>
            <person name="Martin F.M."/>
            <person name="Corradi N."/>
        </authorList>
    </citation>
    <scope>NUCLEOTIDE SEQUENCE [LARGE SCALE GENOMIC DNA]</scope>
    <source>
        <strain evidence="1 2">C2</strain>
    </source>
</reference>
<proteinExistence type="predicted"/>
<sequence length="122" mass="14485">MEQGSFNDIARKIIIDEMKKIKINFQFWQDQGFKAWNYTSLMGDDKLKVLQFFNLTKILSRRRATMIRDLWNKFYELYIKMKDSITKAEDFKNDAKNWLTLFLTPSEGIPNTQGFKKGLNGD</sequence>
<dbReference type="AlphaFoldDB" id="A0A2N1M4F4"/>
<name>A0A2N1M4F4_9GLOM</name>
<dbReference type="Proteomes" id="UP000233469">
    <property type="component" value="Unassembled WGS sequence"/>
</dbReference>
<dbReference type="EMBL" id="LLXL01005481">
    <property type="protein sequence ID" value="PKK56534.1"/>
    <property type="molecule type" value="Genomic_DNA"/>
</dbReference>
<gene>
    <name evidence="1" type="ORF">RhiirC2_799809</name>
</gene>
<evidence type="ECO:0000313" key="1">
    <source>
        <dbReference type="EMBL" id="PKK56534.1"/>
    </source>
</evidence>
<organism evidence="1 2">
    <name type="scientific">Rhizophagus irregularis</name>
    <dbReference type="NCBI Taxonomy" id="588596"/>
    <lineage>
        <taxon>Eukaryota</taxon>
        <taxon>Fungi</taxon>
        <taxon>Fungi incertae sedis</taxon>
        <taxon>Mucoromycota</taxon>
        <taxon>Glomeromycotina</taxon>
        <taxon>Glomeromycetes</taxon>
        <taxon>Glomerales</taxon>
        <taxon>Glomeraceae</taxon>
        <taxon>Rhizophagus</taxon>
    </lineage>
</organism>
<comment type="caution">
    <text evidence="1">The sequence shown here is derived from an EMBL/GenBank/DDBJ whole genome shotgun (WGS) entry which is preliminary data.</text>
</comment>
<reference evidence="1 2" key="1">
    <citation type="submission" date="2016-04" db="EMBL/GenBank/DDBJ databases">
        <title>Genome analyses suggest a sexual origin of heterokaryosis in a supposedly ancient asexual fungus.</title>
        <authorList>
            <person name="Ropars J."/>
            <person name="Sedzielewska K."/>
            <person name="Noel J."/>
            <person name="Charron P."/>
            <person name="Farinelli L."/>
            <person name="Marton T."/>
            <person name="Kruger M."/>
            <person name="Pelin A."/>
            <person name="Brachmann A."/>
            <person name="Corradi N."/>
        </authorList>
    </citation>
    <scope>NUCLEOTIDE SEQUENCE [LARGE SCALE GENOMIC DNA]</scope>
    <source>
        <strain evidence="1 2">C2</strain>
    </source>
</reference>
<protein>
    <submittedName>
        <fullName evidence="1">Uncharacterized protein</fullName>
    </submittedName>
</protein>